<dbReference type="InterPro" id="IPR013783">
    <property type="entry name" value="Ig-like_fold"/>
</dbReference>
<dbReference type="HOGENOM" id="CLU_076258_0_0_1"/>
<evidence type="ECO:0000259" key="4">
    <source>
        <dbReference type="PROSITE" id="PS50835"/>
    </source>
</evidence>
<keyword evidence="6" id="KW-1185">Reference proteome</keyword>
<reference evidence="5 6" key="1">
    <citation type="journal article" date="2010" name="Nature">
        <title>The genome of a songbird.</title>
        <authorList>
            <person name="Warren W.C."/>
            <person name="Clayton D.F."/>
            <person name="Ellegren H."/>
            <person name="Arnold A.P."/>
            <person name="Hillier L.W."/>
            <person name="Kunstner A."/>
            <person name="Searle S."/>
            <person name="White S."/>
            <person name="Vilella A.J."/>
            <person name="Fairley S."/>
            <person name="Heger A."/>
            <person name="Kong L."/>
            <person name="Ponting C.P."/>
            <person name="Jarvis E.D."/>
            <person name="Mello C.V."/>
            <person name="Minx P."/>
            <person name="Lovell P."/>
            <person name="Velho T.A."/>
            <person name="Ferris M."/>
            <person name="Balakrishnan C.N."/>
            <person name="Sinha S."/>
            <person name="Blatti C."/>
            <person name="London S.E."/>
            <person name="Li Y."/>
            <person name="Lin Y.C."/>
            <person name="George J."/>
            <person name="Sweedler J."/>
            <person name="Southey B."/>
            <person name="Gunaratne P."/>
            <person name="Watson M."/>
            <person name="Nam K."/>
            <person name="Backstrom N."/>
            <person name="Smeds L."/>
            <person name="Nabholz B."/>
            <person name="Itoh Y."/>
            <person name="Whitney O."/>
            <person name="Pfenning A.R."/>
            <person name="Howard J."/>
            <person name="Volker M."/>
            <person name="Skinner B.M."/>
            <person name="Griffin D.K."/>
            <person name="Ye L."/>
            <person name="McLaren W.M."/>
            <person name="Flicek P."/>
            <person name="Quesada V."/>
            <person name="Velasco G."/>
            <person name="Lopez-Otin C."/>
            <person name="Puente X.S."/>
            <person name="Olender T."/>
            <person name="Lancet D."/>
            <person name="Smit A.F."/>
            <person name="Hubley R."/>
            <person name="Konkel M.K."/>
            <person name="Walker J.A."/>
            <person name="Batzer M.A."/>
            <person name="Gu W."/>
            <person name="Pollock D.D."/>
            <person name="Chen L."/>
            <person name="Cheng Z."/>
            <person name="Eichler E.E."/>
            <person name="Stapley J."/>
            <person name="Slate J."/>
            <person name="Ekblom R."/>
            <person name="Birkhead T."/>
            <person name="Burke T."/>
            <person name="Burt D."/>
            <person name="Scharff C."/>
            <person name="Adam I."/>
            <person name="Richard H."/>
            <person name="Sultan M."/>
            <person name="Soldatov A."/>
            <person name="Lehrach H."/>
            <person name="Edwards S.V."/>
            <person name="Yang S.P."/>
            <person name="Li X."/>
            <person name="Graves T."/>
            <person name="Fulton L."/>
            <person name="Nelson J."/>
            <person name="Chinwalla A."/>
            <person name="Hou S."/>
            <person name="Mardis E.R."/>
            <person name="Wilson R.K."/>
        </authorList>
    </citation>
    <scope>NUCLEOTIDE SEQUENCE [LARGE SCALE GENOMIC DNA]</scope>
</reference>
<gene>
    <name evidence="5" type="primary">SIGLEC15</name>
</gene>
<dbReference type="STRING" id="59729.ENSTGUP00000001648"/>
<dbReference type="GO" id="GO:0045124">
    <property type="term" value="P:regulation of bone resorption"/>
    <property type="evidence" value="ECO:0007669"/>
    <property type="project" value="Ensembl"/>
</dbReference>
<accession>H0YTN5</accession>
<proteinExistence type="predicted"/>
<dbReference type="InterPro" id="IPR036179">
    <property type="entry name" value="Ig-like_dom_sf"/>
</dbReference>
<dbReference type="SUPFAM" id="SSF48726">
    <property type="entry name" value="Immunoglobulin"/>
    <property type="match status" value="2"/>
</dbReference>
<dbReference type="PANTHER" id="PTHR46942:SF1">
    <property type="entry name" value="SIALIC ACID-BINDING IG-LIKE LECTIN 15"/>
    <property type="match status" value="1"/>
</dbReference>
<dbReference type="Ensembl" id="ENSTGUT00000001662.2">
    <property type="protein sequence ID" value="ENSTGUP00000001648.2"/>
    <property type="gene ID" value="ENSTGUG00000001598.2"/>
</dbReference>
<dbReference type="Gene3D" id="2.60.40.10">
    <property type="entry name" value="Immunoglobulins"/>
    <property type="match status" value="2"/>
</dbReference>
<protein>
    <submittedName>
        <fullName evidence="5">Sialic acid binding Ig like lectin 15</fullName>
    </submittedName>
</protein>
<dbReference type="InterPro" id="IPR042836">
    <property type="entry name" value="SIG15"/>
</dbReference>
<dbReference type="KEGG" id="tgu:100230363"/>
<keyword evidence="2" id="KW-1133">Transmembrane helix</keyword>
<dbReference type="PROSITE" id="PS50835">
    <property type="entry name" value="IG_LIKE"/>
    <property type="match status" value="1"/>
</dbReference>
<dbReference type="GeneTree" id="ENSGT01150000286907"/>
<dbReference type="SMART" id="SM00409">
    <property type="entry name" value="IG"/>
    <property type="match status" value="2"/>
</dbReference>
<dbReference type="CDD" id="cd00096">
    <property type="entry name" value="Ig"/>
    <property type="match status" value="1"/>
</dbReference>
<dbReference type="OrthoDB" id="6152887at2759"/>
<evidence type="ECO:0000256" key="1">
    <source>
        <dbReference type="SAM" id="MobiDB-lite"/>
    </source>
</evidence>
<organism evidence="5 6">
    <name type="scientific">Taeniopygia guttata</name>
    <name type="common">Zebra finch</name>
    <name type="synonym">Poephila guttata</name>
    <dbReference type="NCBI Taxonomy" id="59729"/>
    <lineage>
        <taxon>Eukaryota</taxon>
        <taxon>Metazoa</taxon>
        <taxon>Chordata</taxon>
        <taxon>Craniata</taxon>
        <taxon>Vertebrata</taxon>
        <taxon>Euteleostomi</taxon>
        <taxon>Archelosauria</taxon>
        <taxon>Archosauria</taxon>
        <taxon>Dinosauria</taxon>
        <taxon>Saurischia</taxon>
        <taxon>Theropoda</taxon>
        <taxon>Coelurosauria</taxon>
        <taxon>Aves</taxon>
        <taxon>Neognathae</taxon>
        <taxon>Neoaves</taxon>
        <taxon>Telluraves</taxon>
        <taxon>Australaves</taxon>
        <taxon>Passeriformes</taxon>
        <taxon>Passeroidea</taxon>
        <taxon>Estrildidae</taxon>
        <taxon>Estrildinae</taxon>
        <taxon>Taeniopygia</taxon>
    </lineage>
</organism>
<sequence length="341" mass="37741">MKELSLVLLCLLRISRKGVQCNGWSVHVPSDVTGELGKMVILPCTFTHPYKTFDRALTAIWRIKEPYNGTVIFKCVSQSSSELCKTAISHKNKYKLLGNPRHKDLSIRVDNLTWSDSERYFCRVELAGDIQDKYESRNGIKLHVIAAPRIINITVSSSRDHTFQARCTAEGEPAPALTWSGPPYSNLSSTSSSSHRVTKELRSLTHDGKYTCTAVNSHGRAEGAIYFYKFRASDSSSFMILIFVPLGIKVVILLVILSFTAFPREGHSCRSAPTRIVTADTARPSPGQGQHPGAAEGPAGPIPTDLLPQGAQNRPWLRDRGSDQPRVAWNCFISKLPSTMQ</sequence>
<dbReference type="Proteomes" id="UP000007754">
    <property type="component" value="Chromosome Z"/>
</dbReference>
<evidence type="ECO:0000313" key="5">
    <source>
        <dbReference type="Ensembl" id="ENSTGUP00000001648.2"/>
    </source>
</evidence>
<feature type="chain" id="PRO_5025602801" evidence="3">
    <location>
        <begin position="22"/>
        <end position="341"/>
    </location>
</feature>
<reference evidence="5" key="2">
    <citation type="submission" date="2025-08" db="UniProtKB">
        <authorList>
            <consortium name="Ensembl"/>
        </authorList>
    </citation>
    <scope>IDENTIFICATION</scope>
</reference>
<dbReference type="PANTHER" id="PTHR46942">
    <property type="entry name" value="SIALIC ACID-BINDING IG-LIKE LECTIN 15"/>
    <property type="match status" value="1"/>
</dbReference>
<dbReference type="InterPro" id="IPR003598">
    <property type="entry name" value="Ig_sub2"/>
</dbReference>
<evidence type="ECO:0000256" key="2">
    <source>
        <dbReference type="SAM" id="Phobius"/>
    </source>
</evidence>
<dbReference type="RefSeq" id="XP_030114902.1">
    <property type="nucleotide sequence ID" value="XM_030259042.4"/>
</dbReference>
<feature type="domain" description="Ig-like" evidence="4">
    <location>
        <begin position="148"/>
        <end position="217"/>
    </location>
</feature>
<keyword evidence="2" id="KW-0472">Membrane</keyword>
<dbReference type="GO" id="GO:0032991">
    <property type="term" value="C:protein-containing complex"/>
    <property type="evidence" value="ECO:0007669"/>
    <property type="project" value="Ensembl"/>
</dbReference>
<dbReference type="GO" id="GO:2001204">
    <property type="term" value="P:regulation of osteoclast development"/>
    <property type="evidence" value="ECO:0007669"/>
    <property type="project" value="Ensembl"/>
</dbReference>
<evidence type="ECO:0000313" key="6">
    <source>
        <dbReference type="Proteomes" id="UP000007754"/>
    </source>
</evidence>
<name>H0YTN5_TAEGU</name>
<keyword evidence="2" id="KW-0812">Transmembrane</keyword>
<dbReference type="InterPro" id="IPR013106">
    <property type="entry name" value="Ig_V-set"/>
</dbReference>
<dbReference type="Pfam" id="PF07686">
    <property type="entry name" value="V-set"/>
    <property type="match status" value="1"/>
</dbReference>
<dbReference type="InParanoid" id="H0YTN5"/>
<evidence type="ECO:0000256" key="3">
    <source>
        <dbReference type="SAM" id="SignalP"/>
    </source>
</evidence>
<feature type="transmembrane region" description="Helical" evidence="2">
    <location>
        <begin position="238"/>
        <end position="262"/>
    </location>
</feature>
<dbReference type="InterPro" id="IPR007110">
    <property type="entry name" value="Ig-like_dom"/>
</dbReference>
<dbReference type="GO" id="GO:0032956">
    <property type="term" value="P:regulation of actin cytoskeleton organization"/>
    <property type="evidence" value="ECO:0007669"/>
    <property type="project" value="Ensembl"/>
</dbReference>
<dbReference type="GeneID" id="100230363"/>
<dbReference type="CTD" id="284266"/>
<dbReference type="InterPro" id="IPR003599">
    <property type="entry name" value="Ig_sub"/>
</dbReference>
<reference evidence="5" key="3">
    <citation type="submission" date="2025-09" db="UniProtKB">
        <authorList>
            <consortium name="Ensembl"/>
        </authorList>
    </citation>
    <scope>IDENTIFICATION</scope>
</reference>
<feature type="signal peptide" evidence="3">
    <location>
        <begin position="1"/>
        <end position="21"/>
    </location>
</feature>
<keyword evidence="3" id="KW-0732">Signal</keyword>
<dbReference type="GO" id="GO:0005886">
    <property type="term" value="C:plasma membrane"/>
    <property type="evidence" value="ECO:0007669"/>
    <property type="project" value="Ensembl"/>
</dbReference>
<dbReference type="AlphaFoldDB" id="H0YTN5"/>
<dbReference type="SMART" id="SM00408">
    <property type="entry name" value="IGc2"/>
    <property type="match status" value="1"/>
</dbReference>
<dbReference type="OMA" id="SNRYFCR"/>
<feature type="region of interest" description="Disordered" evidence="1">
    <location>
        <begin position="279"/>
        <end position="322"/>
    </location>
</feature>
<feature type="compositionally biased region" description="Low complexity" evidence="1">
    <location>
        <begin position="286"/>
        <end position="303"/>
    </location>
</feature>